<dbReference type="AlphaFoldDB" id="A0A0K2UET6"/>
<proteinExistence type="predicted"/>
<sequence>MQFSFDLEKNMITVRSHLLHSSFKESMISYITGFVLLKLQRRLCSIRCISALTDSSKVGHSNSALIKRKDLGGLIYPSQDTIAVCHETERVYIQLILMDKVKIFWSGSFLGRSLLNCV</sequence>
<protein>
    <submittedName>
        <fullName evidence="1">Putative LOC101236261 [Hydra vulgaris]</fullName>
    </submittedName>
</protein>
<reference evidence="1" key="1">
    <citation type="submission" date="2014-05" db="EMBL/GenBank/DDBJ databases">
        <authorList>
            <person name="Chronopoulou M."/>
        </authorList>
    </citation>
    <scope>NUCLEOTIDE SEQUENCE</scope>
    <source>
        <tissue evidence="1">Whole organism</tissue>
    </source>
</reference>
<dbReference type="EMBL" id="HACA01019076">
    <property type="protein sequence ID" value="CDW36437.1"/>
    <property type="molecule type" value="Transcribed_RNA"/>
</dbReference>
<organism evidence="1">
    <name type="scientific">Lepeophtheirus salmonis</name>
    <name type="common">Salmon louse</name>
    <name type="synonym">Caligus salmonis</name>
    <dbReference type="NCBI Taxonomy" id="72036"/>
    <lineage>
        <taxon>Eukaryota</taxon>
        <taxon>Metazoa</taxon>
        <taxon>Ecdysozoa</taxon>
        <taxon>Arthropoda</taxon>
        <taxon>Crustacea</taxon>
        <taxon>Multicrustacea</taxon>
        <taxon>Hexanauplia</taxon>
        <taxon>Copepoda</taxon>
        <taxon>Siphonostomatoida</taxon>
        <taxon>Caligidae</taxon>
        <taxon>Lepeophtheirus</taxon>
    </lineage>
</organism>
<accession>A0A0K2UET6</accession>
<name>A0A0K2UET6_LEPSM</name>
<evidence type="ECO:0000313" key="1">
    <source>
        <dbReference type="EMBL" id="CDW36437.1"/>
    </source>
</evidence>